<dbReference type="InterPro" id="IPR031796">
    <property type="entry name" value="DUF5076"/>
</dbReference>
<dbReference type="RefSeq" id="WP_271300216.1">
    <property type="nucleotide sequence ID" value="NZ_JBBBDM010000002.1"/>
</dbReference>
<sequence length="107" mass="11163">MKPAKPRAIPLSAIPDLGARSVEVARIWVTDRAGSTVVIDAGVLADAEMFGVLMADTIRHAAKAHAQALGIDAGEAEALIWRGVDSARPELDPDALARIANHPGGLH</sequence>
<comment type="caution">
    <text evidence="1">The sequence shown here is derived from an EMBL/GenBank/DDBJ whole genome shotgun (WGS) entry which is preliminary data.</text>
</comment>
<name>A0ABU8H0F1_9SPHN</name>
<organism evidence="1 2">
    <name type="scientific">Sphingomonas kyungheensis</name>
    <dbReference type="NCBI Taxonomy" id="1069987"/>
    <lineage>
        <taxon>Bacteria</taxon>
        <taxon>Pseudomonadati</taxon>
        <taxon>Pseudomonadota</taxon>
        <taxon>Alphaproteobacteria</taxon>
        <taxon>Sphingomonadales</taxon>
        <taxon>Sphingomonadaceae</taxon>
        <taxon>Sphingomonas</taxon>
    </lineage>
</organism>
<gene>
    <name evidence="1" type="ORF">V8201_04045</name>
</gene>
<evidence type="ECO:0000313" key="2">
    <source>
        <dbReference type="Proteomes" id="UP001367771"/>
    </source>
</evidence>
<proteinExistence type="predicted"/>
<protein>
    <submittedName>
        <fullName evidence="1">DUF5076 domain-containing protein</fullName>
    </submittedName>
</protein>
<dbReference type="Gene3D" id="3.30.2370.10">
    <property type="entry name" value="putative pyruvate dehydrogenase"/>
    <property type="match status" value="1"/>
</dbReference>
<evidence type="ECO:0000313" key="1">
    <source>
        <dbReference type="EMBL" id="MEI5686246.1"/>
    </source>
</evidence>
<reference evidence="1 2" key="1">
    <citation type="journal article" date="2013" name="Int. J. Syst. Evol. Microbiol.">
        <title>Sphingomonas kyungheensis sp. nov., a bacterium with ginsenoside-converting activity isolated from soil of a ginseng field.</title>
        <authorList>
            <person name="Son H.M."/>
            <person name="Yang J.E."/>
            <person name="Park Y."/>
            <person name="Han C.K."/>
            <person name="Kim S.G."/>
            <person name="Kook M."/>
            <person name="Yi T.H."/>
        </authorList>
    </citation>
    <scope>NUCLEOTIDE SEQUENCE [LARGE SCALE GENOMIC DNA]</scope>
    <source>
        <strain evidence="1 2">LMG 26582</strain>
    </source>
</reference>
<accession>A0ABU8H0F1</accession>
<dbReference type="Pfam" id="PF16826">
    <property type="entry name" value="DUF5076"/>
    <property type="match status" value="1"/>
</dbReference>
<dbReference type="Proteomes" id="UP001367771">
    <property type="component" value="Unassembled WGS sequence"/>
</dbReference>
<keyword evidence="2" id="KW-1185">Reference proteome</keyword>
<dbReference type="EMBL" id="JBBBDM010000002">
    <property type="protein sequence ID" value="MEI5686246.1"/>
    <property type="molecule type" value="Genomic_DNA"/>
</dbReference>